<dbReference type="EMBL" id="KZ613940">
    <property type="protein sequence ID" value="PMD44989.1"/>
    <property type="molecule type" value="Genomic_DNA"/>
</dbReference>
<feature type="compositionally biased region" description="Polar residues" evidence="1">
    <location>
        <begin position="253"/>
        <end position="266"/>
    </location>
</feature>
<sequence length="320" mass="34453">MNFTSKQKNGVPLLDRYRCFVCQKWKHNALFSKKQLGTYTYKIASGQSEINGVTAHLRCMLCNGGQSTELKCQGPCGLVRALDGFSKQARSNGGSQWCQACTAWKEAQEPGVTTAPAISTDIAPDEQDASEDTTSKTFATTTSNEDDGGALSDPEAGAYSDDDYDSYSYAGTAASEVSAGVRTNFSEVPYQGFGALSLSGASENQTENIPFGQVLAFLLLIHKTNRNRLPSRVPAGNTYTAYDHQGHAHVKQRTSSETASQASNATVAPPRSSKWAKPAKTVEPKTTTPVAVPPRRGYASDSEDEMRPGVWFAFLPAFCS</sequence>
<organism evidence="3 4">
    <name type="scientific">Hyaloscypha variabilis (strain UAMH 11265 / GT02V1 / F)</name>
    <name type="common">Meliniomyces variabilis</name>
    <dbReference type="NCBI Taxonomy" id="1149755"/>
    <lineage>
        <taxon>Eukaryota</taxon>
        <taxon>Fungi</taxon>
        <taxon>Dikarya</taxon>
        <taxon>Ascomycota</taxon>
        <taxon>Pezizomycotina</taxon>
        <taxon>Leotiomycetes</taxon>
        <taxon>Helotiales</taxon>
        <taxon>Hyaloscyphaceae</taxon>
        <taxon>Hyaloscypha</taxon>
        <taxon>Hyaloscypha variabilis</taxon>
    </lineage>
</organism>
<evidence type="ECO:0000256" key="1">
    <source>
        <dbReference type="SAM" id="MobiDB-lite"/>
    </source>
</evidence>
<dbReference type="STRING" id="1149755.A0A2J6S2J6"/>
<dbReference type="OrthoDB" id="3514033at2759"/>
<reference evidence="3 4" key="1">
    <citation type="submission" date="2016-04" db="EMBL/GenBank/DDBJ databases">
        <title>A degradative enzymes factory behind the ericoid mycorrhizal symbiosis.</title>
        <authorList>
            <consortium name="DOE Joint Genome Institute"/>
            <person name="Martino E."/>
            <person name="Morin E."/>
            <person name="Grelet G."/>
            <person name="Kuo A."/>
            <person name="Kohler A."/>
            <person name="Daghino S."/>
            <person name="Barry K."/>
            <person name="Choi C."/>
            <person name="Cichocki N."/>
            <person name="Clum A."/>
            <person name="Copeland A."/>
            <person name="Hainaut M."/>
            <person name="Haridas S."/>
            <person name="Labutti K."/>
            <person name="Lindquist E."/>
            <person name="Lipzen A."/>
            <person name="Khouja H.-R."/>
            <person name="Murat C."/>
            <person name="Ohm R."/>
            <person name="Olson A."/>
            <person name="Spatafora J."/>
            <person name="Veneault-Fourrey C."/>
            <person name="Henrissat B."/>
            <person name="Grigoriev I."/>
            <person name="Martin F."/>
            <person name="Perotto S."/>
        </authorList>
    </citation>
    <scope>NUCLEOTIDE SEQUENCE [LARGE SCALE GENOMIC DNA]</scope>
    <source>
        <strain evidence="3 4">F</strain>
    </source>
</reference>
<accession>A0A2J6S2J6</accession>
<evidence type="ECO:0000313" key="4">
    <source>
        <dbReference type="Proteomes" id="UP000235786"/>
    </source>
</evidence>
<dbReference type="InterPro" id="IPR024630">
    <property type="entry name" value="Stc1"/>
</dbReference>
<dbReference type="AlphaFoldDB" id="A0A2J6S2J6"/>
<name>A0A2J6S2J6_HYAVF</name>
<feature type="region of interest" description="Disordered" evidence="1">
    <location>
        <begin position="121"/>
        <end position="157"/>
    </location>
</feature>
<gene>
    <name evidence="3" type="ORF">L207DRAFT_577936</name>
</gene>
<feature type="domain" description="Stc1" evidence="2">
    <location>
        <begin position="18"/>
        <end position="102"/>
    </location>
</feature>
<feature type="region of interest" description="Disordered" evidence="1">
    <location>
        <begin position="231"/>
        <end position="303"/>
    </location>
</feature>
<evidence type="ECO:0000259" key="2">
    <source>
        <dbReference type="Pfam" id="PF12898"/>
    </source>
</evidence>
<keyword evidence="4" id="KW-1185">Reference proteome</keyword>
<dbReference type="Proteomes" id="UP000235786">
    <property type="component" value="Unassembled WGS sequence"/>
</dbReference>
<protein>
    <recommendedName>
        <fullName evidence="2">Stc1 domain-containing protein</fullName>
    </recommendedName>
</protein>
<dbReference type="Pfam" id="PF12898">
    <property type="entry name" value="Stc1"/>
    <property type="match status" value="1"/>
</dbReference>
<evidence type="ECO:0000313" key="3">
    <source>
        <dbReference type="EMBL" id="PMD44989.1"/>
    </source>
</evidence>
<proteinExistence type="predicted"/>